<comment type="caution">
    <text evidence="2">The sequence shown here is derived from an EMBL/GenBank/DDBJ whole genome shotgun (WGS) entry which is preliminary data.</text>
</comment>
<accession>A0AAV5U0Z1</accession>
<feature type="transmembrane region" description="Helical" evidence="1">
    <location>
        <begin position="70"/>
        <end position="91"/>
    </location>
</feature>
<dbReference type="AlphaFoldDB" id="A0AAV5U0Z1"/>
<keyword evidence="1" id="KW-0472">Membrane</keyword>
<name>A0AAV5U0Z1_9BILA</name>
<dbReference type="EMBL" id="BTSX01000005">
    <property type="protein sequence ID" value="GMS99843.1"/>
    <property type="molecule type" value="Genomic_DNA"/>
</dbReference>
<dbReference type="Proteomes" id="UP001432027">
    <property type="component" value="Unassembled WGS sequence"/>
</dbReference>
<reference evidence="2" key="1">
    <citation type="submission" date="2023-10" db="EMBL/GenBank/DDBJ databases">
        <title>Genome assembly of Pristionchus species.</title>
        <authorList>
            <person name="Yoshida K."/>
            <person name="Sommer R.J."/>
        </authorList>
    </citation>
    <scope>NUCLEOTIDE SEQUENCE</scope>
    <source>
        <strain evidence="2">RS0144</strain>
    </source>
</reference>
<feature type="non-terminal residue" evidence="2">
    <location>
        <position position="203"/>
    </location>
</feature>
<evidence type="ECO:0000256" key="1">
    <source>
        <dbReference type="SAM" id="Phobius"/>
    </source>
</evidence>
<organism evidence="2 3">
    <name type="scientific">Pristionchus entomophagus</name>
    <dbReference type="NCBI Taxonomy" id="358040"/>
    <lineage>
        <taxon>Eukaryota</taxon>
        <taxon>Metazoa</taxon>
        <taxon>Ecdysozoa</taxon>
        <taxon>Nematoda</taxon>
        <taxon>Chromadorea</taxon>
        <taxon>Rhabditida</taxon>
        <taxon>Rhabditina</taxon>
        <taxon>Diplogasteromorpha</taxon>
        <taxon>Diplogasteroidea</taxon>
        <taxon>Neodiplogasteridae</taxon>
        <taxon>Pristionchus</taxon>
    </lineage>
</organism>
<gene>
    <name evidence="2" type="ORF">PENTCL1PPCAC_22018</name>
</gene>
<proteinExistence type="predicted"/>
<evidence type="ECO:0000313" key="3">
    <source>
        <dbReference type="Proteomes" id="UP001432027"/>
    </source>
</evidence>
<feature type="non-terminal residue" evidence="2">
    <location>
        <position position="1"/>
    </location>
</feature>
<evidence type="ECO:0000313" key="2">
    <source>
        <dbReference type="EMBL" id="GMS99843.1"/>
    </source>
</evidence>
<sequence>RSCTIPSEVRFISEKDAHRLQRLFRDLMKLIRRVTTHSLRVRSIGHLKILCVRLVKVACSNIDEAKITSLLLILLSMNWVNLLFIPVPWYLPHPSSVRVKLNPPVLERMANIAHVRWSSARAVKARASDCSLGSVGSIFSFPNSCFSVSMMMFESAICLPFSSTKGTWPFEENFLNSLLMFLNGMSAMRSQVSSLRDQGERLG</sequence>
<keyword evidence="1" id="KW-0812">Transmembrane</keyword>
<keyword evidence="1" id="KW-1133">Transmembrane helix</keyword>
<keyword evidence="3" id="KW-1185">Reference proteome</keyword>
<evidence type="ECO:0008006" key="4">
    <source>
        <dbReference type="Google" id="ProtNLM"/>
    </source>
</evidence>
<protein>
    <recommendedName>
        <fullName evidence="4">G protein-coupled receptor</fullName>
    </recommendedName>
</protein>